<gene>
    <name evidence="7" type="primary">yvcJ</name>
    <name evidence="8" type="synonym">rapZ</name>
    <name evidence="7" type="ORF">ERS852478_01652</name>
    <name evidence="8" type="ORF">GT728_04665</name>
</gene>
<evidence type="ECO:0000313" key="9">
    <source>
        <dbReference type="Proteomes" id="UP000095431"/>
    </source>
</evidence>
<evidence type="ECO:0000256" key="2">
    <source>
        <dbReference type="ARBA" id="ARBA00022840"/>
    </source>
</evidence>
<dbReference type="GO" id="GO:0005525">
    <property type="term" value="F:GTP binding"/>
    <property type="evidence" value="ECO:0007669"/>
    <property type="project" value="UniProtKB-UniRule"/>
</dbReference>
<dbReference type="Proteomes" id="UP000477285">
    <property type="component" value="Unassembled WGS sequence"/>
</dbReference>
<sequence>MRFVIVTGVSGAGKTSALKMLEDAKYFCVDNLPIPLLEKFASLMPEIHGEDVQNVALGIDARSGRSLDELEIVLDRMKKAGYDFEILFLDAQDSVLVKRYKETRRSHPLAMGGRVDDGIRMEREKMRFLKERADYIIDTSNLLTRELKQEIDRIFVDNQDFCNMMISVLSFGFKYGIPADADLVFDVRFLPNPYYVDELRPLTGLDDRVFNYVMDCDIARAFADKLEDMINFLIPNYVKEGKTNLVIAIGCTGGKHRSVTLARELYSRLSGNTKYGFRLEHRDAQKDRLVRKQEG</sequence>
<keyword evidence="2 4" id="KW-0067">ATP-binding</keyword>
<dbReference type="Pfam" id="PF22740">
    <property type="entry name" value="PapZ_C"/>
    <property type="match status" value="1"/>
</dbReference>
<proteinExistence type="inferred from homology"/>
<evidence type="ECO:0000256" key="1">
    <source>
        <dbReference type="ARBA" id="ARBA00022741"/>
    </source>
</evidence>
<evidence type="ECO:0000313" key="8">
    <source>
        <dbReference type="EMBL" id="MZL32511.1"/>
    </source>
</evidence>
<dbReference type="GO" id="GO:0005524">
    <property type="term" value="F:ATP binding"/>
    <property type="evidence" value="ECO:0007669"/>
    <property type="project" value="UniProtKB-UniRule"/>
</dbReference>
<accession>A0A174BS81</accession>
<dbReference type="InterPro" id="IPR005337">
    <property type="entry name" value="RapZ-like"/>
</dbReference>
<organism evidence="7 9">
    <name type="scientific">Blautia wexlerae</name>
    <dbReference type="NCBI Taxonomy" id="418240"/>
    <lineage>
        <taxon>Bacteria</taxon>
        <taxon>Bacillati</taxon>
        <taxon>Bacillota</taxon>
        <taxon>Clostridia</taxon>
        <taxon>Lachnospirales</taxon>
        <taxon>Lachnospiraceae</taxon>
        <taxon>Blautia</taxon>
    </lineage>
</organism>
<dbReference type="HAMAP" id="MF_00636">
    <property type="entry name" value="RapZ_like"/>
    <property type="match status" value="1"/>
</dbReference>
<dbReference type="GeneID" id="75079954"/>
<feature type="domain" description="RapZ C-terminal" evidence="6">
    <location>
        <begin position="164"/>
        <end position="284"/>
    </location>
</feature>
<evidence type="ECO:0000259" key="5">
    <source>
        <dbReference type="Pfam" id="PF03668"/>
    </source>
</evidence>
<evidence type="ECO:0000256" key="3">
    <source>
        <dbReference type="ARBA" id="ARBA00023134"/>
    </source>
</evidence>
<dbReference type="PANTHER" id="PTHR30448">
    <property type="entry name" value="RNASE ADAPTER PROTEIN RAPZ"/>
    <property type="match status" value="1"/>
</dbReference>
<dbReference type="NCBIfam" id="NF003828">
    <property type="entry name" value="PRK05416.1"/>
    <property type="match status" value="1"/>
</dbReference>
<feature type="binding site" evidence="4">
    <location>
        <begin position="60"/>
        <end position="63"/>
    </location>
    <ligand>
        <name>GTP</name>
        <dbReference type="ChEBI" id="CHEBI:37565"/>
    </ligand>
</feature>
<dbReference type="PIRSF" id="PIRSF005052">
    <property type="entry name" value="P-loopkin"/>
    <property type="match status" value="1"/>
</dbReference>
<feature type="domain" description="RapZ-like N-terminal" evidence="5">
    <location>
        <begin position="1"/>
        <end position="158"/>
    </location>
</feature>
<dbReference type="PANTHER" id="PTHR30448:SF0">
    <property type="entry name" value="RNASE ADAPTER PROTEIN RAPZ"/>
    <property type="match status" value="1"/>
</dbReference>
<evidence type="ECO:0000313" key="10">
    <source>
        <dbReference type="Proteomes" id="UP000477285"/>
    </source>
</evidence>
<dbReference type="EMBL" id="CYZN01000009">
    <property type="protein sequence ID" value="CUO02416.1"/>
    <property type="molecule type" value="Genomic_DNA"/>
</dbReference>
<dbReference type="eggNOG" id="COG1660">
    <property type="taxonomic scope" value="Bacteria"/>
</dbReference>
<evidence type="ECO:0000256" key="4">
    <source>
        <dbReference type="HAMAP-Rule" id="MF_00636"/>
    </source>
</evidence>
<evidence type="ECO:0000313" key="7">
    <source>
        <dbReference type="EMBL" id="CUO02416.1"/>
    </source>
</evidence>
<protein>
    <submittedName>
        <fullName evidence="7">GlmZ(SRNA)-inactivating NTPase</fullName>
    </submittedName>
    <submittedName>
        <fullName evidence="8">RNase adapter RapZ</fullName>
    </submittedName>
</protein>
<keyword evidence="3 4" id="KW-0342">GTP-binding</keyword>
<reference evidence="7 9" key="1">
    <citation type="submission" date="2015-09" db="EMBL/GenBank/DDBJ databases">
        <authorList>
            <consortium name="Pathogen Informatics"/>
        </authorList>
    </citation>
    <scope>NUCLEOTIDE SEQUENCE [LARGE SCALE GENOMIC DNA]</scope>
    <source>
        <strain evidence="7 9">2789STDY5834863</strain>
    </source>
</reference>
<reference evidence="8 10" key="2">
    <citation type="journal article" date="2019" name="Nat. Med.">
        <title>A library of human gut bacterial isolates paired with longitudinal multiomics data enables mechanistic microbiome research.</title>
        <authorList>
            <person name="Poyet M."/>
            <person name="Groussin M."/>
            <person name="Gibbons S.M."/>
            <person name="Avila-Pacheco J."/>
            <person name="Jiang X."/>
            <person name="Kearney S.M."/>
            <person name="Perrotta A.R."/>
            <person name="Berdy B."/>
            <person name="Zhao S."/>
            <person name="Lieberman T.D."/>
            <person name="Swanson P.K."/>
            <person name="Smith M."/>
            <person name="Roesemann S."/>
            <person name="Alexander J.E."/>
            <person name="Rich S.A."/>
            <person name="Livny J."/>
            <person name="Vlamakis H."/>
            <person name="Clish C."/>
            <person name="Bullock K."/>
            <person name="Deik A."/>
            <person name="Scott J."/>
            <person name="Pierce K.A."/>
            <person name="Xavier R.J."/>
            <person name="Alm E.J."/>
        </authorList>
    </citation>
    <scope>NUCLEOTIDE SEQUENCE [LARGE SCALE GENOMIC DNA]</scope>
    <source>
        <strain evidence="8 10">BIOML-A1</strain>
    </source>
</reference>
<dbReference type="Proteomes" id="UP000095431">
    <property type="component" value="Unassembled WGS sequence"/>
</dbReference>
<dbReference type="InterPro" id="IPR053931">
    <property type="entry name" value="RapZ_C"/>
</dbReference>
<dbReference type="SUPFAM" id="SSF52540">
    <property type="entry name" value="P-loop containing nucleoside triphosphate hydrolases"/>
    <property type="match status" value="1"/>
</dbReference>
<dbReference type="Gene3D" id="3.40.50.300">
    <property type="entry name" value="P-loop containing nucleotide triphosphate hydrolases"/>
    <property type="match status" value="1"/>
</dbReference>
<keyword evidence="1 4" id="KW-0547">Nucleotide-binding</keyword>
<evidence type="ECO:0000259" key="6">
    <source>
        <dbReference type="Pfam" id="PF22740"/>
    </source>
</evidence>
<dbReference type="InterPro" id="IPR053930">
    <property type="entry name" value="RapZ-like_N"/>
</dbReference>
<dbReference type="InterPro" id="IPR027417">
    <property type="entry name" value="P-loop_NTPase"/>
</dbReference>
<dbReference type="Pfam" id="PF03668">
    <property type="entry name" value="RapZ-like_N"/>
    <property type="match status" value="1"/>
</dbReference>
<feature type="binding site" evidence="4">
    <location>
        <begin position="8"/>
        <end position="15"/>
    </location>
    <ligand>
        <name>ATP</name>
        <dbReference type="ChEBI" id="CHEBI:30616"/>
    </ligand>
</feature>
<dbReference type="AlphaFoldDB" id="A0A174BS81"/>
<name>A0A174BS81_9FIRM</name>
<dbReference type="RefSeq" id="WP_025579633.1">
    <property type="nucleotide sequence ID" value="NZ_BTHH01000011.1"/>
</dbReference>
<dbReference type="EMBL" id="WWVQ01000008">
    <property type="protein sequence ID" value="MZL32511.1"/>
    <property type="molecule type" value="Genomic_DNA"/>
</dbReference>